<dbReference type="Pfam" id="PF05299">
    <property type="entry name" value="Peptidase_M61"/>
    <property type="match status" value="1"/>
</dbReference>
<dbReference type="InterPro" id="IPR001478">
    <property type="entry name" value="PDZ"/>
</dbReference>
<dbReference type="InterPro" id="IPR036034">
    <property type="entry name" value="PDZ_sf"/>
</dbReference>
<feature type="domain" description="PDZ" evidence="2">
    <location>
        <begin position="514"/>
        <end position="573"/>
    </location>
</feature>
<dbReference type="PROSITE" id="PS50106">
    <property type="entry name" value="PDZ"/>
    <property type="match status" value="1"/>
</dbReference>
<dbReference type="Gene3D" id="2.30.42.10">
    <property type="match status" value="1"/>
</dbReference>
<evidence type="ECO:0000259" key="2">
    <source>
        <dbReference type="PROSITE" id="PS50106"/>
    </source>
</evidence>
<comment type="caution">
    <text evidence="3">The sequence shown here is derived from an EMBL/GenBank/DDBJ whole genome shotgun (WGS) entry which is preliminary data.</text>
</comment>
<organism evidence="3 4">
    <name type="scientific">Flavilitoribacter nigricans (strain ATCC 23147 / DSM 23189 / NBRC 102662 / NCIMB 1420 / SS-2)</name>
    <name type="common">Lewinella nigricans</name>
    <dbReference type="NCBI Taxonomy" id="1122177"/>
    <lineage>
        <taxon>Bacteria</taxon>
        <taxon>Pseudomonadati</taxon>
        <taxon>Bacteroidota</taxon>
        <taxon>Saprospiria</taxon>
        <taxon>Saprospirales</taxon>
        <taxon>Lewinellaceae</taxon>
        <taxon>Flavilitoribacter</taxon>
    </lineage>
</organism>
<protein>
    <recommendedName>
        <fullName evidence="2">PDZ domain-containing protein</fullName>
    </recommendedName>
</protein>
<sequence length="633" mass="71355">MLSTGTTILPFPDLFSLNAIFTIFQKNVSMNFYRTLLFGCFLFLTVSLAAQLAVRYDVSLDHIRQHEAVITVEFPALPPQPLEIIMPSSSPGRYAVHHFAKNVYAEKAYDADGNQLPLQKTDIDRWEVSGHQGYVKFQYTLFANHGDGTYSGIDNRKLHLNMPSAFVFAPVAEKRPIELHFDLSKHPDWSVATQLKPLSESAFWAPNYYYFFDSPTMVGAIDFRRWTSDSNGKTYTIEIAAMHEGTDEELNDYTEWVRQVVEAQKAVYGGLPDFDFGRYTFLVSYNPWINGDGMEHRNSTVCSSKGNLANNASGLIGTISHEFFHAWNVERIRPKSLEPFDFTRANMSGELWFAEGFTSYYDDLILRRTGIYDEERYRRGLIGTLNYVLNSPGRQSYSPIGMSQRAPFVDAASSIDEHNTANIFVSYYPYGAVIGLALDLSLRQKFEAVTLDDLMKYLWEHYGKTEVPYQVPDLQNALAEVCGDADFAESFFANYIYKSELPDFGPLFAQMGWKLELANPDQSDLAGLNLDFSEEGVKITGGIVKGHSLYTAGVQSGDFLLTLNGTAVSDEEAWKKILSELKIGKNYAIQYRQNGLEESGEFTLVQDPRITLEVDEKAKKTAASKRAAWLGGE</sequence>
<dbReference type="InterPro" id="IPR040756">
    <property type="entry name" value="Peptidase_M61_N"/>
</dbReference>
<evidence type="ECO:0000313" key="4">
    <source>
        <dbReference type="Proteomes" id="UP000223913"/>
    </source>
</evidence>
<keyword evidence="4" id="KW-1185">Reference proteome</keyword>
<dbReference type="InterPro" id="IPR027268">
    <property type="entry name" value="Peptidase_M4/M1_CTD_sf"/>
</dbReference>
<name>A0A2D0NFV9_FLAN2</name>
<dbReference type="PIRSF" id="PIRSF016493">
    <property type="entry name" value="Glycyl_aminpptds"/>
    <property type="match status" value="1"/>
</dbReference>
<reference evidence="3 4" key="1">
    <citation type="submission" date="2017-10" db="EMBL/GenBank/DDBJ databases">
        <title>The draft genome sequence of Lewinella nigricans NBRC 102662.</title>
        <authorList>
            <person name="Wang K."/>
        </authorList>
    </citation>
    <scope>NUCLEOTIDE SEQUENCE [LARGE SCALE GENOMIC DNA]</scope>
    <source>
        <strain evidence="3 4">NBRC 102662</strain>
    </source>
</reference>
<keyword evidence="1" id="KW-1133">Transmembrane helix</keyword>
<dbReference type="InterPro" id="IPR024191">
    <property type="entry name" value="Peptidase_M61"/>
</dbReference>
<dbReference type="Proteomes" id="UP000223913">
    <property type="component" value="Unassembled WGS sequence"/>
</dbReference>
<dbReference type="SUPFAM" id="SSF55486">
    <property type="entry name" value="Metalloproteases ('zincins'), catalytic domain"/>
    <property type="match status" value="1"/>
</dbReference>
<dbReference type="SUPFAM" id="SSF50156">
    <property type="entry name" value="PDZ domain-like"/>
    <property type="match status" value="1"/>
</dbReference>
<keyword evidence="1" id="KW-0472">Membrane</keyword>
<accession>A0A2D0NFV9</accession>
<dbReference type="Gene3D" id="1.10.390.10">
    <property type="entry name" value="Neutral Protease Domain 2"/>
    <property type="match status" value="1"/>
</dbReference>
<gene>
    <name evidence="3" type="ORF">CRP01_06615</name>
</gene>
<keyword evidence="1" id="KW-0812">Transmembrane</keyword>
<proteinExistence type="predicted"/>
<dbReference type="Gene3D" id="2.60.40.3650">
    <property type="match status" value="1"/>
</dbReference>
<evidence type="ECO:0000313" key="3">
    <source>
        <dbReference type="EMBL" id="PHN07298.1"/>
    </source>
</evidence>
<dbReference type="Pfam" id="PF17899">
    <property type="entry name" value="Peptidase_M61_N"/>
    <property type="match status" value="1"/>
</dbReference>
<dbReference type="OrthoDB" id="9778516at2"/>
<feature type="transmembrane region" description="Helical" evidence="1">
    <location>
        <begin position="36"/>
        <end position="54"/>
    </location>
</feature>
<dbReference type="EMBL" id="PDUD01000010">
    <property type="protein sequence ID" value="PHN07298.1"/>
    <property type="molecule type" value="Genomic_DNA"/>
</dbReference>
<dbReference type="AlphaFoldDB" id="A0A2D0NFV9"/>
<dbReference type="InterPro" id="IPR007963">
    <property type="entry name" value="Peptidase_M61_catalytic"/>
</dbReference>
<evidence type="ECO:0000256" key="1">
    <source>
        <dbReference type="SAM" id="Phobius"/>
    </source>
</evidence>